<keyword evidence="2" id="KW-0732">Signal</keyword>
<proteinExistence type="predicted"/>
<feature type="region of interest" description="Disordered" evidence="1">
    <location>
        <begin position="63"/>
        <end position="192"/>
    </location>
</feature>
<feature type="compositionally biased region" description="Low complexity" evidence="1">
    <location>
        <begin position="63"/>
        <end position="79"/>
    </location>
</feature>
<feature type="compositionally biased region" description="Low complexity" evidence="1">
    <location>
        <begin position="124"/>
        <end position="149"/>
    </location>
</feature>
<evidence type="ECO:0000256" key="2">
    <source>
        <dbReference type="SAM" id="SignalP"/>
    </source>
</evidence>
<feature type="compositionally biased region" description="Low complexity" evidence="1">
    <location>
        <begin position="89"/>
        <end position="108"/>
    </location>
</feature>
<dbReference type="EMBL" id="JARKIE010000113">
    <property type="protein sequence ID" value="KAJ7682873.1"/>
    <property type="molecule type" value="Genomic_DNA"/>
</dbReference>
<dbReference type="PANTHER" id="PTHR34587">
    <property type="entry name" value="VWFA DOMAIN-CONTAINING PROTEIN"/>
    <property type="match status" value="1"/>
</dbReference>
<gene>
    <name evidence="3" type="ORF">B0H17DRAFT_1138104</name>
</gene>
<evidence type="ECO:0000313" key="4">
    <source>
        <dbReference type="Proteomes" id="UP001221757"/>
    </source>
</evidence>
<dbReference type="Proteomes" id="UP001221757">
    <property type="component" value="Unassembled WGS sequence"/>
</dbReference>
<feature type="signal peptide" evidence="2">
    <location>
        <begin position="1"/>
        <end position="22"/>
    </location>
</feature>
<reference evidence="3" key="1">
    <citation type="submission" date="2023-03" db="EMBL/GenBank/DDBJ databases">
        <title>Massive genome expansion in bonnet fungi (Mycena s.s.) driven by repeated elements and novel gene families across ecological guilds.</title>
        <authorList>
            <consortium name="Lawrence Berkeley National Laboratory"/>
            <person name="Harder C.B."/>
            <person name="Miyauchi S."/>
            <person name="Viragh M."/>
            <person name="Kuo A."/>
            <person name="Thoen E."/>
            <person name="Andreopoulos B."/>
            <person name="Lu D."/>
            <person name="Skrede I."/>
            <person name="Drula E."/>
            <person name="Henrissat B."/>
            <person name="Morin E."/>
            <person name="Kohler A."/>
            <person name="Barry K."/>
            <person name="LaButti K."/>
            <person name="Morin E."/>
            <person name="Salamov A."/>
            <person name="Lipzen A."/>
            <person name="Mereny Z."/>
            <person name="Hegedus B."/>
            <person name="Baldrian P."/>
            <person name="Stursova M."/>
            <person name="Weitz H."/>
            <person name="Taylor A."/>
            <person name="Grigoriev I.V."/>
            <person name="Nagy L.G."/>
            <person name="Martin F."/>
            <person name="Kauserud H."/>
        </authorList>
    </citation>
    <scope>NUCLEOTIDE SEQUENCE</scope>
    <source>
        <strain evidence="3">CBHHK067</strain>
    </source>
</reference>
<evidence type="ECO:0000313" key="3">
    <source>
        <dbReference type="EMBL" id="KAJ7682873.1"/>
    </source>
</evidence>
<feature type="chain" id="PRO_5042003671" evidence="2">
    <location>
        <begin position="23"/>
        <end position="633"/>
    </location>
</feature>
<name>A0AAD7G9X9_MYCRO</name>
<comment type="caution">
    <text evidence="3">The sequence shown here is derived from an EMBL/GenBank/DDBJ whole genome shotgun (WGS) entry which is preliminary data.</text>
</comment>
<accession>A0AAD7G9X9</accession>
<evidence type="ECO:0000256" key="1">
    <source>
        <dbReference type="SAM" id="MobiDB-lite"/>
    </source>
</evidence>
<protein>
    <submittedName>
        <fullName evidence="3">Uncharacterized protein</fullName>
    </submittedName>
</protein>
<dbReference type="AlphaFoldDB" id="A0AAD7G9X9"/>
<sequence length="633" mass="60571">MFSKSTCLALFTLAFSTLFVEALPAKGQSFETETFCNTATIAISTVVSTVEVTKYITTTAAASSSTGNAGAGGNNNNAGQGNGGGNGGAVDTTTTAAAVSTTSAASTGQTGGKGSSGKGGKGSSKGTTTTADKGSTTTTAALVTSTTAAGGSGGGQNLAPPSPARKTTPWAARRAKAPHIGPYGERQGASAGGLPRLTVSRHFFSFPFLSEEFNSETPQTGGGNGGDAPSAAALALQTSLTLDPSVICTNFSDNGQNPPVAGQSASSTSTNNYINFCSLTLPGTPLTNGAQITTGSCNPVPIGLIPAVTAMPSAKFTFPQNFATIPANTPFNISMALQNMQAGTFTNAQKTYFAAPQTLNPQGLIIGHAHFVVENLTSIDQITPNNPKAFVFFKGINDAGVNGILSTPVTAGLPAGFYRVCSINSASNHQPVIVPVAQHGSLDDCSYFTTVAGAANGTAVASAGLVGASASASASAVLASASASASAIGSAVLASASASASAVGASASAILAPASASAIGSGAPVLASASAIVSGAFVPAPASAVAAAPTGKAAQGKGGRKGATSSVAAVAASSAPAAVAASAAPAAVAASAAPAAVAASAAPAVVAASSAAAPAAASAVAVEGGKAGKAGKN</sequence>
<dbReference type="PANTHER" id="PTHR34587:SF2">
    <property type="entry name" value="G-PROTEIN COUPLED RECEPTORS FAMILY 1 PROFILE DOMAIN-CONTAINING PROTEIN"/>
    <property type="match status" value="1"/>
</dbReference>
<keyword evidence="4" id="KW-1185">Reference proteome</keyword>
<feature type="compositionally biased region" description="Gly residues" evidence="1">
    <location>
        <begin position="109"/>
        <end position="123"/>
    </location>
</feature>
<dbReference type="InterPro" id="IPR053216">
    <property type="entry name" value="Appressorial_penetr-assoc"/>
</dbReference>
<organism evidence="3 4">
    <name type="scientific">Mycena rosella</name>
    <name type="common">Pink bonnet</name>
    <name type="synonym">Agaricus rosellus</name>
    <dbReference type="NCBI Taxonomy" id="1033263"/>
    <lineage>
        <taxon>Eukaryota</taxon>
        <taxon>Fungi</taxon>
        <taxon>Dikarya</taxon>
        <taxon>Basidiomycota</taxon>
        <taxon>Agaricomycotina</taxon>
        <taxon>Agaricomycetes</taxon>
        <taxon>Agaricomycetidae</taxon>
        <taxon>Agaricales</taxon>
        <taxon>Marasmiineae</taxon>
        <taxon>Mycenaceae</taxon>
        <taxon>Mycena</taxon>
    </lineage>
</organism>